<proteinExistence type="predicted"/>
<dbReference type="EMBL" id="BSUL01000001">
    <property type="protein sequence ID" value="GMA27945.1"/>
    <property type="molecule type" value="Genomic_DNA"/>
</dbReference>
<protein>
    <submittedName>
        <fullName evidence="5">Colanic acid biosynthesis glycosyltransferase WcaL</fullName>
    </submittedName>
</protein>
<evidence type="ECO:0000313" key="6">
    <source>
        <dbReference type="Proteomes" id="UP001157160"/>
    </source>
</evidence>
<evidence type="ECO:0000259" key="3">
    <source>
        <dbReference type="Pfam" id="PF00534"/>
    </source>
</evidence>
<organism evidence="5 6">
    <name type="scientific">Arenivirga flava</name>
    <dbReference type="NCBI Taxonomy" id="1930060"/>
    <lineage>
        <taxon>Bacteria</taxon>
        <taxon>Bacillati</taxon>
        <taxon>Actinomycetota</taxon>
        <taxon>Actinomycetes</taxon>
        <taxon>Micrococcales</taxon>
        <taxon>Microbacteriaceae</taxon>
        <taxon>Arenivirga</taxon>
    </lineage>
</organism>
<evidence type="ECO:0000259" key="4">
    <source>
        <dbReference type="Pfam" id="PF13439"/>
    </source>
</evidence>
<keyword evidence="2" id="KW-0808">Transferase</keyword>
<dbReference type="RefSeq" id="WP_284230971.1">
    <property type="nucleotide sequence ID" value="NZ_BSUL01000001.1"/>
</dbReference>
<dbReference type="AlphaFoldDB" id="A0AA37XB33"/>
<dbReference type="GO" id="GO:0016757">
    <property type="term" value="F:glycosyltransferase activity"/>
    <property type="evidence" value="ECO:0007669"/>
    <property type="project" value="UniProtKB-KW"/>
</dbReference>
<dbReference type="Gene3D" id="3.40.50.2000">
    <property type="entry name" value="Glycogen Phosphorylase B"/>
    <property type="match status" value="2"/>
</dbReference>
<dbReference type="Pfam" id="PF13439">
    <property type="entry name" value="Glyco_transf_4"/>
    <property type="match status" value="1"/>
</dbReference>
<dbReference type="PANTHER" id="PTHR12526">
    <property type="entry name" value="GLYCOSYLTRANSFERASE"/>
    <property type="match status" value="1"/>
</dbReference>
<feature type="domain" description="Glycosyl transferase family 1" evidence="3">
    <location>
        <begin position="219"/>
        <end position="381"/>
    </location>
</feature>
<dbReference type="CDD" id="cd03801">
    <property type="entry name" value="GT4_PimA-like"/>
    <property type="match status" value="1"/>
</dbReference>
<dbReference type="PANTHER" id="PTHR12526:SF636">
    <property type="entry name" value="BLL3647 PROTEIN"/>
    <property type="match status" value="1"/>
</dbReference>
<dbReference type="SUPFAM" id="SSF53756">
    <property type="entry name" value="UDP-Glycosyltransferase/glycogen phosphorylase"/>
    <property type="match status" value="1"/>
</dbReference>
<evidence type="ECO:0000256" key="1">
    <source>
        <dbReference type="ARBA" id="ARBA00022676"/>
    </source>
</evidence>
<keyword evidence="6" id="KW-1185">Reference proteome</keyword>
<dbReference type="Pfam" id="PF00534">
    <property type="entry name" value="Glycos_transf_1"/>
    <property type="match status" value="1"/>
</dbReference>
<dbReference type="InterPro" id="IPR001296">
    <property type="entry name" value="Glyco_trans_1"/>
</dbReference>
<comment type="caution">
    <text evidence="5">The sequence shown here is derived from an EMBL/GenBank/DDBJ whole genome shotgun (WGS) entry which is preliminary data.</text>
</comment>
<evidence type="ECO:0000313" key="5">
    <source>
        <dbReference type="EMBL" id="GMA27945.1"/>
    </source>
</evidence>
<gene>
    <name evidence="5" type="ORF">GCM10025874_11980</name>
</gene>
<name>A0AA37XB33_9MICO</name>
<dbReference type="Proteomes" id="UP001157160">
    <property type="component" value="Unassembled WGS sequence"/>
</dbReference>
<keyword evidence="1" id="KW-0328">Glycosyltransferase</keyword>
<evidence type="ECO:0000256" key="2">
    <source>
        <dbReference type="ARBA" id="ARBA00022679"/>
    </source>
</evidence>
<feature type="domain" description="Glycosyltransferase subfamily 4-like N-terminal" evidence="4">
    <location>
        <begin position="107"/>
        <end position="209"/>
    </location>
</feature>
<reference evidence="5 6" key="1">
    <citation type="journal article" date="2014" name="Int. J. Syst. Evol. Microbiol.">
        <title>Complete genome sequence of Corynebacterium casei LMG S-19264T (=DSM 44701T), isolated from a smear-ripened cheese.</title>
        <authorList>
            <consortium name="US DOE Joint Genome Institute (JGI-PGF)"/>
            <person name="Walter F."/>
            <person name="Albersmeier A."/>
            <person name="Kalinowski J."/>
            <person name="Ruckert C."/>
        </authorList>
    </citation>
    <scope>NUCLEOTIDE SEQUENCE [LARGE SCALE GENOMIC DNA]</scope>
    <source>
        <strain evidence="5 6">NBRC 112289</strain>
    </source>
</reference>
<accession>A0AA37XB33</accession>
<dbReference type="InterPro" id="IPR028098">
    <property type="entry name" value="Glyco_trans_4-like_N"/>
</dbReference>
<sequence length="412" mass="44240">MPSETPRIGYVVKTYPRFSETFVVSELLAREARGERCTIFSLRASADERYHPELARVEAPVRHLPRPEKASSAWSALAEAAHGDPVVAAGIARELPELLQAPVTEAVHAVRVARLARDLGIEHLHAHFASTATTVARLAARVAGLPYSFTAHAKDIFHDEVDEADLGRKLADAHHVVTVSEYNLADLRRRFPSSAGRLHRVYNGLEIERFPYRDRPAHGGPLRVAAVGRLVEKKGFADLIEAVRMLGERGVPVEVRLAGGGELHDELAARIRSAGLDDRFALLGPRTQAEVRELLDWCDVFAAPSVVGIDGNADGLPTVLLEAMASGAPCLATDVTGIPEVILDGVTGRLLPQADPLALADALTAIADDPSAARAMTRSARALIERSFDSARQAEQLAELVAGGALAERAVA</sequence>